<dbReference type="RefSeq" id="WP_320314716.1">
    <property type="nucleotide sequence ID" value="NZ_JAVIKH010000034.1"/>
</dbReference>
<gene>
    <name evidence="1" type="primary">yqeB</name>
    <name evidence="1" type="ORF">RFV38_12905</name>
</gene>
<comment type="caution">
    <text evidence="1">The sequence shown here is derived from an EMBL/GenBank/DDBJ whole genome shotgun (WGS) entry which is preliminary data.</text>
</comment>
<dbReference type="Proteomes" id="UP001279681">
    <property type="component" value="Unassembled WGS sequence"/>
</dbReference>
<reference evidence="2" key="1">
    <citation type="submission" date="2023-07" db="EMBL/GenBank/DDBJ databases">
        <authorList>
            <person name="Colorado M.A."/>
            <person name="Villamil L.M."/>
            <person name="Melo J.F."/>
            <person name="Rodriguez J.A."/>
            <person name="Ruiz R.Y."/>
        </authorList>
    </citation>
    <scope>NUCLEOTIDE SEQUENCE [LARGE SCALE GENOMIC DNA]</scope>
    <source>
        <strain evidence="2">C33</strain>
    </source>
</reference>
<evidence type="ECO:0000313" key="2">
    <source>
        <dbReference type="Proteomes" id="UP001279681"/>
    </source>
</evidence>
<dbReference type="EMBL" id="JAVIKH010000034">
    <property type="protein sequence ID" value="MDX8337378.1"/>
    <property type="molecule type" value="Genomic_DNA"/>
</dbReference>
<organism evidence="1 2">
    <name type="scientific">Candidatus Cetobacterium colombiensis</name>
    <dbReference type="NCBI Taxonomy" id="3073100"/>
    <lineage>
        <taxon>Bacteria</taxon>
        <taxon>Fusobacteriati</taxon>
        <taxon>Fusobacteriota</taxon>
        <taxon>Fusobacteriia</taxon>
        <taxon>Fusobacteriales</taxon>
        <taxon>Fusobacteriaceae</taxon>
        <taxon>Cetobacterium</taxon>
    </lineage>
</organism>
<evidence type="ECO:0000313" key="1">
    <source>
        <dbReference type="EMBL" id="MDX8337378.1"/>
    </source>
</evidence>
<accession>A0ABU4WCX6</accession>
<protein>
    <submittedName>
        <fullName evidence="1">Selenium-dependent molybdenum cofactor biosynthesis protein YqeB</fullName>
    </submittedName>
</protein>
<name>A0ABU4WCX6_9FUSO</name>
<dbReference type="InterPro" id="IPR017695">
    <property type="entry name" value="Se-dep_Mo_hydrolase_YqeB"/>
</dbReference>
<dbReference type="NCBIfam" id="TIGR03309">
    <property type="entry name" value="matur_yqeB"/>
    <property type="match status" value="1"/>
</dbReference>
<sequence>MLTIIRGAGDLATGVIFSLYKSGFKLLVLETTKPSAIRRTVAFSECIYCKEKNIEEVKAKKVKNLKEIETCWEKKEIPIIVDEKGDWIHKLKPDIVIDAIIAKKNLGTQKNMAPITIALGPGFVAGKDVDLVIETMRGHNLGKIILTGQAESNTGVPGEIAGVSKERVVYAETSGVFKELKRIGDIVKKGEVIGIIDETPIHSTIDGLLRGIIRSGYKVKKGLKIADIDPRLNQYENCFTISDKARTLGGAVLEGVLTKIMEKGEVNGLKYFGENI</sequence>
<keyword evidence="2" id="KW-1185">Reference proteome</keyword>
<dbReference type="Gene3D" id="3.40.630.10">
    <property type="entry name" value="Zn peptidases"/>
    <property type="match status" value="1"/>
</dbReference>
<proteinExistence type="predicted"/>